<accession>A0A6B3NGR1</accession>
<reference evidence="1" key="1">
    <citation type="submission" date="2019-11" db="EMBL/GenBank/DDBJ databases">
        <title>Genomic insights into an expanded diversity of filamentous marine cyanobacteria reveals the extraordinary biosynthetic potential of Moorea and Okeania.</title>
        <authorList>
            <person name="Ferreira Leao T."/>
            <person name="Wang M."/>
            <person name="Moss N."/>
            <person name="Da Silva R."/>
            <person name="Sanders J."/>
            <person name="Nurk S."/>
            <person name="Gurevich A."/>
            <person name="Humphrey G."/>
            <person name="Reher R."/>
            <person name="Zhu Q."/>
            <person name="Belda-Ferre P."/>
            <person name="Glukhov E."/>
            <person name="Rex R."/>
            <person name="Dorrestein P.C."/>
            <person name="Knight R."/>
            <person name="Pevzner P."/>
            <person name="Gerwick W.H."/>
            <person name="Gerwick L."/>
        </authorList>
    </citation>
    <scope>NUCLEOTIDE SEQUENCE</scope>
    <source>
        <strain evidence="1">SIO1C4</strain>
    </source>
</reference>
<sequence length="268" mass="30271">VKTPDNADVRYFDLPDGEDIGYPVTLPSGMFKSVKISKKSEVYAWKDGSNEQPDFIWNFNQPDISSLMTDPEQTFTAKFEAKSVGPERLLSVSFFDQEQDDQDCFSIKVHDVDDPEGDPVIVCANQGYEVVGSILQKDIDEQNPLEADIFHPFPPTGEYTEIVGYFVASESTSGHNDVEFKIDKYIGSKNICWQNMGFNANKFGHAFNFQVVEPFQVGPDGECIGAVRFSRGASGNLRGKIKNLEKRVKKLESEIQNRKYPNFEFNFN</sequence>
<evidence type="ECO:0000313" key="1">
    <source>
        <dbReference type="EMBL" id="NER28821.1"/>
    </source>
</evidence>
<dbReference type="EMBL" id="JAAHFQ010000265">
    <property type="protein sequence ID" value="NER28821.1"/>
    <property type="molecule type" value="Genomic_DNA"/>
</dbReference>
<protein>
    <submittedName>
        <fullName evidence="1">Uncharacterized protein</fullName>
    </submittedName>
</protein>
<gene>
    <name evidence="1" type="ORF">F6J89_14580</name>
</gene>
<name>A0A6B3NGR1_9CYAN</name>
<organism evidence="1">
    <name type="scientific">Symploca sp. SIO1C4</name>
    <dbReference type="NCBI Taxonomy" id="2607765"/>
    <lineage>
        <taxon>Bacteria</taxon>
        <taxon>Bacillati</taxon>
        <taxon>Cyanobacteriota</taxon>
        <taxon>Cyanophyceae</taxon>
        <taxon>Coleofasciculales</taxon>
        <taxon>Coleofasciculaceae</taxon>
        <taxon>Symploca</taxon>
    </lineage>
</organism>
<proteinExistence type="predicted"/>
<comment type="caution">
    <text evidence="1">The sequence shown here is derived from an EMBL/GenBank/DDBJ whole genome shotgun (WGS) entry which is preliminary data.</text>
</comment>
<feature type="non-terminal residue" evidence="1">
    <location>
        <position position="1"/>
    </location>
</feature>
<dbReference type="AlphaFoldDB" id="A0A6B3NGR1"/>